<gene>
    <name evidence="1" type="ORF">PAL_GLEAN10003897</name>
</gene>
<accession>L5KXR3</accession>
<reference evidence="2" key="1">
    <citation type="journal article" date="2013" name="Science">
        <title>Comparative analysis of bat genomes provides insight into the evolution of flight and immunity.</title>
        <authorList>
            <person name="Zhang G."/>
            <person name="Cowled C."/>
            <person name="Shi Z."/>
            <person name="Huang Z."/>
            <person name="Bishop-Lilly K.A."/>
            <person name="Fang X."/>
            <person name="Wynne J.W."/>
            <person name="Xiong Z."/>
            <person name="Baker M.L."/>
            <person name="Zhao W."/>
            <person name="Tachedjian M."/>
            <person name="Zhu Y."/>
            <person name="Zhou P."/>
            <person name="Jiang X."/>
            <person name="Ng J."/>
            <person name="Yang L."/>
            <person name="Wu L."/>
            <person name="Xiao J."/>
            <person name="Feng Y."/>
            <person name="Chen Y."/>
            <person name="Sun X."/>
            <person name="Zhang Y."/>
            <person name="Marsh G.A."/>
            <person name="Crameri G."/>
            <person name="Broder C.C."/>
            <person name="Frey K.G."/>
            <person name="Wang L.F."/>
            <person name="Wang J."/>
        </authorList>
    </citation>
    <scope>NUCLEOTIDE SEQUENCE [LARGE SCALE GENOMIC DNA]</scope>
</reference>
<dbReference type="EMBL" id="KB030526">
    <property type="protein sequence ID" value="ELK15786.1"/>
    <property type="molecule type" value="Genomic_DNA"/>
</dbReference>
<evidence type="ECO:0000313" key="1">
    <source>
        <dbReference type="EMBL" id="ELK15786.1"/>
    </source>
</evidence>
<dbReference type="Proteomes" id="UP000010552">
    <property type="component" value="Unassembled WGS sequence"/>
</dbReference>
<proteinExistence type="predicted"/>
<dbReference type="AlphaFoldDB" id="L5KXR3"/>
<name>L5KXR3_PTEAL</name>
<dbReference type="InParanoid" id="L5KXR3"/>
<evidence type="ECO:0000313" key="2">
    <source>
        <dbReference type="Proteomes" id="UP000010552"/>
    </source>
</evidence>
<sequence length="114" mass="13531">MAVAGRKEAEFGSWIWGPWKPWILVCTAFSLAKSPRECELPAGPHYPKTPNNPFIKWAEDLNRRFFKKNIHMTNRYIKRFHKFDQSSPLDTFPVYYQFPESLKLEARDKKPEPM</sequence>
<keyword evidence="2" id="KW-1185">Reference proteome</keyword>
<organism evidence="1 2">
    <name type="scientific">Pteropus alecto</name>
    <name type="common">Black flying fox</name>
    <dbReference type="NCBI Taxonomy" id="9402"/>
    <lineage>
        <taxon>Eukaryota</taxon>
        <taxon>Metazoa</taxon>
        <taxon>Chordata</taxon>
        <taxon>Craniata</taxon>
        <taxon>Vertebrata</taxon>
        <taxon>Euteleostomi</taxon>
        <taxon>Mammalia</taxon>
        <taxon>Eutheria</taxon>
        <taxon>Laurasiatheria</taxon>
        <taxon>Chiroptera</taxon>
        <taxon>Yinpterochiroptera</taxon>
        <taxon>Pteropodoidea</taxon>
        <taxon>Pteropodidae</taxon>
        <taxon>Pteropodinae</taxon>
        <taxon>Pteropus</taxon>
    </lineage>
</organism>
<protein>
    <submittedName>
        <fullName evidence="1">Uncharacterized protein</fullName>
    </submittedName>
</protein>